<dbReference type="InterPro" id="IPR024079">
    <property type="entry name" value="MetalloPept_cat_dom_sf"/>
</dbReference>
<comment type="cofactor">
    <cofactor evidence="1">
        <name>Zn(2+)</name>
        <dbReference type="ChEBI" id="CHEBI:29105"/>
    </cofactor>
</comment>
<dbReference type="AlphaFoldDB" id="A0A226ELU2"/>
<evidence type="ECO:0000256" key="1">
    <source>
        <dbReference type="ARBA" id="ARBA00001947"/>
    </source>
</evidence>
<sequence length="838" mass="95038">MNSFEIRTCLVIMFSAILIVTTRARFIYHPDPTIHCLEAKVPCSGHHSEDSCKEYCQAQGFIDGSCDATCCLCFSGHPAMSDALASMGQRMRHPLIRSRPRMTLAQHIPYSVQDQISHPSVGQNVVSSPKIKRQNEEFNEIETEKTEGDKPESSICLTPDCVKAAYGLLVNLNDEVDPCDDFYEFACGSFEKNVIIPDDKAELTPIGGLTDKLHLQIRQMIENIGGEKISPSGRLVKNLYSSCVNGEIREIKGTEPLKSLLKKVGGWPVVEGKRWTPSPTFEWTDLVLKLRNEGIAGAYLLGIGVGPDIKNPGRRIINIGEPQLSFGREQMIDPVFINAYQKYQLDLSVLLGADPRVVGAEMGAVFQFEKNLANISLPREATRAHPLKFYNPISISELQKRFPHVNWLHFVRSSLPDNLDVKENEVVILSVPPHLVNLLRLIEMTDQRTLVNYLMWRAASSLIPYLGESANFLKAHFNARVTGQHQKPPKWAECVGLVTSTLAHAVGKMYVEKHFDEKSREEAIKMFHDIHQSFSTVLDEATWMDPVTKSRAHEKARAMRSFTGYPVELLDENELIKLYDGLELSGDNFFENVLNITKSGVRYTLGKLRKPIDPNEWVGHGKPAVVNAFYNPSQNFITFPAGILQGHFFSYDRPHYMNFAAIGWVYGHELIHGFDDQGSRFDLRGDLKDWWHPNTKQRYHEKTECIVQQYSKYSFTDLVTNVTTQLNGQLSQGENIADNNGILLAYRGYQKWVERNWAEQRLPGLEKYSPNQMFWITAANNWCSSHRPVAFRHKMMTGVHPPGKFRVLGSFSNSHEFSKDFKCPVGSRMNPVKKCKVW</sequence>
<evidence type="ECO:0000256" key="2">
    <source>
        <dbReference type="ARBA" id="ARBA00004401"/>
    </source>
</evidence>
<evidence type="ECO:0000256" key="4">
    <source>
        <dbReference type="ARBA" id="ARBA00022670"/>
    </source>
</evidence>
<dbReference type="Gene3D" id="3.40.390.10">
    <property type="entry name" value="Collagenase (Catalytic Domain)"/>
    <property type="match status" value="1"/>
</dbReference>
<dbReference type="PRINTS" id="PR00786">
    <property type="entry name" value="NEPRILYSIN"/>
</dbReference>
<evidence type="ECO:0000256" key="5">
    <source>
        <dbReference type="ARBA" id="ARBA00022723"/>
    </source>
</evidence>
<dbReference type="Gene3D" id="1.10.1380.10">
    <property type="entry name" value="Neutral endopeptidase , domain2"/>
    <property type="match status" value="1"/>
</dbReference>
<dbReference type="PANTHER" id="PTHR11733">
    <property type="entry name" value="ZINC METALLOPROTEASE FAMILY M13 NEPRILYSIN-RELATED"/>
    <property type="match status" value="1"/>
</dbReference>
<reference evidence="12 13" key="1">
    <citation type="submission" date="2015-12" db="EMBL/GenBank/DDBJ databases">
        <title>The genome of Folsomia candida.</title>
        <authorList>
            <person name="Faddeeva A."/>
            <person name="Derks M.F."/>
            <person name="Anvar Y."/>
            <person name="Smit S."/>
            <person name="Van Straalen N."/>
            <person name="Roelofs D."/>
        </authorList>
    </citation>
    <scope>NUCLEOTIDE SEQUENCE [LARGE SCALE GENOMIC DNA]</scope>
    <source>
        <strain evidence="12 13">VU population</strain>
        <tissue evidence="12">Whole body</tissue>
    </source>
</reference>
<evidence type="ECO:0000313" key="12">
    <source>
        <dbReference type="EMBL" id="OXA58270.1"/>
    </source>
</evidence>
<dbReference type="PANTHER" id="PTHR11733:SF224">
    <property type="entry name" value="NEPRILYSIN-2"/>
    <property type="match status" value="1"/>
</dbReference>
<evidence type="ECO:0000256" key="6">
    <source>
        <dbReference type="ARBA" id="ARBA00022801"/>
    </source>
</evidence>
<evidence type="ECO:0000313" key="13">
    <source>
        <dbReference type="Proteomes" id="UP000198287"/>
    </source>
</evidence>
<feature type="signal peptide" evidence="9">
    <location>
        <begin position="1"/>
        <end position="24"/>
    </location>
</feature>
<dbReference type="SUPFAM" id="SSF55486">
    <property type="entry name" value="Metalloproteases ('zincins'), catalytic domain"/>
    <property type="match status" value="1"/>
</dbReference>
<evidence type="ECO:0000259" key="10">
    <source>
        <dbReference type="Pfam" id="PF01431"/>
    </source>
</evidence>
<feature type="domain" description="Peptidase M13 C-terminal" evidence="10">
    <location>
        <begin position="627"/>
        <end position="837"/>
    </location>
</feature>
<dbReference type="OMA" id="WITAANN"/>
<dbReference type="GO" id="GO:0046872">
    <property type="term" value="F:metal ion binding"/>
    <property type="evidence" value="ECO:0007669"/>
    <property type="project" value="UniProtKB-KW"/>
</dbReference>
<keyword evidence="9" id="KW-0732">Signal</keyword>
<dbReference type="PROSITE" id="PS51885">
    <property type="entry name" value="NEPRILYSIN"/>
    <property type="match status" value="1"/>
</dbReference>
<feature type="chain" id="PRO_5013189172" evidence="9">
    <location>
        <begin position="25"/>
        <end position="838"/>
    </location>
</feature>
<dbReference type="CDD" id="cd08662">
    <property type="entry name" value="M13"/>
    <property type="match status" value="1"/>
</dbReference>
<dbReference type="GO" id="GO:0004222">
    <property type="term" value="F:metalloendopeptidase activity"/>
    <property type="evidence" value="ECO:0007669"/>
    <property type="project" value="InterPro"/>
</dbReference>
<dbReference type="GO" id="GO:0005886">
    <property type="term" value="C:plasma membrane"/>
    <property type="evidence" value="ECO:0007669"/>
    <property type="project" value="UniProtKB-SubCell"/>
</dbReference>
<organism evidence="12 13">
    <name type="scientific">Folsomia candida</name>
    <name type="common">Springtail</name>
    <dbReference type="NCBI Taxonomy" id="158441"/>
    <lineage>
        <taxon>Eukaryota</taxon>
        <taxon>Metazoa</taxon>
        <taxon>Ecdysozoa</taxon>
        <taxon>Arthropoda</taxon>
        <taxon>Hexapoda</taxon>
        <taxon>Collembola</taxon>
        <taxon>Entomobryomorpha</taxon>
        <taxon>Isotomoidea</taxon>
        <taxon>Isotomidae</taxon>
        <taxon>Proisotominae</taxon>
        <taxon>Folsomia</taxon>
    </lineage>
</organism>
<gene>
    <name evidence="12" type="ORF">Fcan01_06911</name>
</gene>
<keyword evidence="7" id="KW-0862">Zinc</keyword>
<evidence type="ECO:0000256" key="9">
    <source>
        <dbReference type="SAM" id="SignalP"/>
    </source>
</evidence>
<keyword evidence="6" id="KW-0378">Hydrolase</keyword>
<dbReference type="InterPro" id="IPR042089">
    <property type="entry name" value="Peptidase_M13_dom_2"/>
</dbReference>
<evidence type="ECO:0000256" key="3">
    <source>
        <dbReference type="ARBA" id="ARBA00007357"/>
    </source>
</evidence>
<feature type="domain" description="Peptidase M13 N-terminal" evidence="11">
    <location>
        <begin position="178"/>
        <end position="566"/>
    </location>
</feature>
<keyword evidence="13" id="KW-1185">Reference proteome</keyword>
<comment type="caution">
    <text evidence="12">The sequence shown here is derived from an EMBL/GenBank/DDBJ whole genome shotgun (WGS) entry which is preliminary data.</text>
</comment>
<dbReference type="Pfam" id="PF01431">
    <property type="entry name" value="Peptidase_M13"/>
    <property type="match status" value="1"/>
</dbReference>
<dbReference type="Pfam" id="PF05649">
    <property type="entry name" value="Peptidase_M13_N"/>
    <property type="match status" value="1"/>
</dbReference>
<comment type="similarity">
    <text evidence="3">Belongs to the peptidase M13 family.</text>
</comment>
<accession>A0A226ELU2</accession>
<dbReference type="Proteomes" id="UP000198287">
    <property type="component" value="Unassembled WGS sequence"/>
</dbReference>
<dbReference type="GO" id="GO:0016485">
    <property type="term" value="P:protein processing"/>
    <property type="evidence" value="ECO:0007669"/>
    <property type="project" value="TreeGrafter"/>
</dbReference>
<proteinExistence type="inferred from homology"/>
<dbReference type="InterPro" id="IPR008753">
    <property type="entry name" value="Peptidase_M13_N"/>
</dbReference>
<dbReference type="EMBL" id="LNIX01000003">
    <property type="protein sequence ID" value="OXA58270.1"/>
    <property type="molecule type" value="Genomic_DNA"/>
</dbReference>
<keyword evidence="4" id="KW-0645">Protease</keyword>
<name>A0A226ELU2_FOLCA</name>
<dbReference type="OrthoDB" id="6475849at2759"/>
<evidence type="ECO:0000256" key="7">
    <source>
        <dbReference type="ARBA" id="ARBA00022833"/>
    </source>
</evidence>
<keyword evidence="5" id="KW-0479">Metal-binding</keyword>
<dbReference type="InterPro" id="IPR000718">
    <property type="entry name" value="Peptidase_M13"/>
</dbReference>
<comment type="subcellular location">
    <subcellularLocation>
        <location evidence="2">Cell membrane</location>
        <topology evidence="2">Single-pass type II membrane protein</topology>
    </subcellularLocation>
</comment>
<evidence type="ECO:0000259" key="11">
    <source>
        <dbReference type="Pfam" id="PF05649"/>
    </source>
</evidence>
<evidence type="ECO:0000256" key="8">
    <source>
        <dbReference type="ARBA" id="ARBA00023049"/>
    </source>
</evidence>
<dbReference type="InterPro" id="IPR018497">
    <property type="entry name" value="Peptidase_M13_C"/>
</dbReference>
<protein>
    <submittedName>
        <fullName evidence="12">Membrane metallo-endopeptidase-like 1</fullName>
    </submittedName>
</protein>
<keyword evidence="8" id="KW-0482">Metalloprotease</keyword>